<dbReference type="CDD" id="cd00229">
    <property type="entry name" value="SGNH_hydrolase"/>
    <property type="match status" value="1"/>
</dbReference>
<feature type="chain" id="PRO_5031390485" evidence="1">
    <location>
        <begin position="27"/>
        <end position="292"/>
    </location>
</feature>
<dbReference type="InterPro" id="IPR036514">
    <property type="entry name" value="SGNH_hydro_sf"/>
</dbReference>
<evidence type="ECO:0000256" key="1">
    <source>
        <dbReference type="SAM" id="SignalP"/>
    </source>
</evidence>
<dbReference type="RefSeq" id="WP_183459688.1">
    <property type="nucleotide sequence ID" value="NZ_JACHWZ010000009.1"/>
</dbReference>
<feature type="domain" description="SGNH hydrolase-type esterase" evidence="2">
    <location>
        <begin position="43"/>
        <end position="275"/>
    </location>
</feature>
<evidence type="ECO:0000313" key="3">
    <source>
        <dbReference type="EMBL" id="MBB3061364.1"/>
    </source>
</evidence>
<feature type="signal peptide" evidence="1">
    <location>
        <begin position="1"/>
        <end position="26"/>
    </location>
</feature>
<accession>A0A7W4ZAI0</accession>
<comment type="caution">
    <text evidence="3">The sequence shown here is derived from an EMBL/GenBank/DDBJ whole genome shotgun (WGS) entry which is preliminary data.</text>
</comment>
<dbReference type="InterPro" id="IPR013830">
    <property type="entry name" value="SGNH_hydro"/>
</dbReference>
<keyword evidence="4" id="KW-1185">Reference proteome</keyword>
<dbReference type="AlphaFoldDB" id="A0A7W4ZAI0"/>
<reference evidence="3 4" key="1">
    <citation type="submission" date="2020-08" db="EMBL/GenBank/DDBJ databases">
        <title>Genomic Encyclopedia of Type Strains, Phase III (KMG-III): the genomes of soil and plant-associated and newly described type strains.</title>
        <authorList>
            <person name="Whitman W."/>
        </authorList>
    </citation>
    <scope>NUCLEOTIDE SEQUENCE [LARGE SCALE GENOMIC DNA]</scope>
    <source>
        <strain evidence="3 4">CECT 8799</strain>
    </source>
</reference>
<keyword evidence="1" id="KW-0732">Signal</keyword>
<evidence type="ECO:0000313" key="4">
    <source>
        <dbReference type="Proteomes" id="UP000535937"/>
    </source>
</evidence>
<sequence>MFKNKNLVVPGLFTAALIFGSSLAAAADTTELAPSGAAFYYLALGDSLAAGEQPDGKGGQIVGDGYAERLLSHFGPDVELVNLGCSGETTSSMIYGIGSRCTYPGAVSQLDAAVQFLLTHPGQVMAVTLNIGADNFSGCEIDAPDTTCLVHQAATVSAELPPILYALRRAAEPETRIAAMTYYDPFLAHWLLGEEGRLQAELTSLAVTSFNLLEASIYAAQGVRIAHIGDAFEILNQQPTIYRSRVMPTNVVRICQFTWMCELGDIHANDAGYQLIADTFAEALGLPVVFQF</sequence>
<gene>
    <name evidence="3" type="ORF">FHS09_002197</name>
</gene>
<dbReference type="Proteomes" id="UP000535937">
    <property type="component" value="Unassembled WGS sequence"/>
</dbReference>
<dbReference type="EMBL" id="JACHWZ010000009">
    <property type="protein sequence ID" value="MBB3061364.1"/>
    <property type="molecule type" value="Genomic_DNA"/>
</dbReference>
<name>A0A7W4ZAI0_9GAMM</name>
<proteinExistence type="predicted"/>
<protein>
    <submittedName>
        <fullName evidence="3">Lysophospholipase L1-like esterase</fullName>
    </submittedName>
</protein>
<dbReference type="Pfam" id="PF13472">
    <property type="entry name" value="Lipase_GDSL_2"/>
    <property type="match status" value="1"/>
</dbReference>
<dbReference type="GO" id="GO:0016788">
    <property type="term" value="F:hydrolase activity, acting on ester bonds"/>
    <property type="evidence" value="ECO:0007669"/>
    <property type="project" value="UniProtKB-ARBA"/>
</dbReference>
<evidence type="ECO:0000259" key="2">
    <source>
        <dbReference type="Pfam" id="PF13472"/>
    </source>
</evidence>
<organism evidence="3 4">
    <name type="scientific">Microbulbifer rhizosphaerae</name>
    <dbReference type="NCBI Taxonomy" id="1562603"/>
    <lineage>
        <taxon>Bacteria</taxon>
        <taxon>Pseudomonadati</taxon>
        <taxon>Pseudomonadota</taxon>
        <taxon>Gammaproteobacteria</taxon>
        <taxon>Cellvibrionales</taxon>
        <taxon>Microbulbiferaceae</taxon>
        <taxon>Microbulbifer</taxon>
    </lineage>
</organism>
<dbReference type="SUPFAM" id="SSF52266">
    <property type="entry name" value="SGNH hydrolase"/>
    <property type="match status" value="1"/>
</dbReference>
<dbReference type="Gene3D" id="3.40.50.1110">
    <property type="entry name" value="SGNH hydrolase"/>
    <property type="match status" value="1"/>
</dbReference>